<sequence length="480" mass="55449">MKYIEKVILENFQSHKSSIIEFDDQLNVIVGPSDSGKTAILRGIRWALYNEPSGDYFIREGTGECSVTVIFNDGTKIKRYRSKSKNTYFLYDCNNNETKFEGFGTSVPQEIIDETGIKKILLDSDLSNAINLSDQLEGAFLLSERASTRASSIGRLVGVNIIDDALRESLKDSRNLSNSKKNMEDNIFQLEKELCEYNYLDELANRINYIEKIKDEIQEKNKTICKYKDLLNKFLTISQEKKELSFYMKKLESINLVDNILNLISSDINKFNYLNKQFNSMNKLALNKNENAKIITSLKSIDKVENNIAKMISSYDLRIKLINCKSKLGNIQYEIDELKIICSKLSNLNILQNNISMISNSIIELKKLADIKDKELSLRKSLAIGIRYVEKLQEIDCISKIHIDLQEKILLLNKLKNSYVSYDSNKDEIKKVNILLQKYKDEVDKQLSYYKELLLKQEICPLCFSIIDNDKINHIISHYN</sequence>
<gene>
    <name evidence="6" type="ORF">NE686_01430</name>
</gene>
<dbReference type="SUPFAM" id="SSF52540">
    <property type="entry name" value="P-loop containing nucleoside triphosphate hydrolases"/>
    <property type="match status" value="1"/>
</dbReference>
<accession>A0ABT1S5J0</accession>
<feature type="domain" description="Rad50/SbcC-type AAA" evidence="5">
    <location>
        <begin position="6"/>
        <end position="225"/>
    </location>
</feature>
<comment type="similarity">
    <text evidence="1">Belongs to the SMC family. SbcC subfamily.</text>
</comment>
<comment type="caution">
    <text evidence="6">The sequence shown here is derived from an EMBL/GenBank/DDBJ whole genome shotgun (WGS) entry which is preliminary data.</text>
</comment>
<dbReference type="InterPro" id="IPR027417">
    <property type="entry name" value="P-loop_NTPase"/>
</dbReference>
<evidence type="ECO:0000313" key="7">
    <source>
        <dbReference type="Proteomes" id="UP001524478"/>
    </source>
</evidence>
<feature type="coiled-coil region" evidence="4">
    <location>
        <begin position="166"/>
        <end position="220"/>
    </location>
</feature>
<proteinExistence type="inferred from homology"/>
<keyword evidence="4" id="KW-0175">Coiled coil</keyword>
<evidence type="ECO:0000313" key="6">
    <source>
        <dbReference type="EMBL" id="MCQ4921733.1"/>
    </source>
</evidence>
<keyword evidence="7" id="KW-1185">Reference proteome</keyword>
<evidence type="ECO:0000256" key="3">
    <source>
        <dbReference type="ARBA" id="ARBA00013368"/>
    </source>
</evidence>
<name>A0ABT1S5J0_9FIRM</name>
<evidence type="ECO:0000259" key="5">
    <source>
        <dbReference type="Pfam" id="PF13476"/>
    </source>
</evidence>
<evidence type="ECO:0000256" key="4">
    <source>
        <dbReference type="SAM" id="Coils"/>
    </source>
</evidence>
<dbReference type="InterPro" id="IPR038729">
    <property type="entry name" value="Rad50/SbcC_AAA"/>
</dbReference>
<dbReference type="PANTHER" id="PTHR32114:SF2">
    <property type="entry name" value="ABC TRANSPORTER ABCH.3"/>
    <property type="match status" value="1"/>
</dbReference>
<comment type="subunit">
    <text evidence="2">Heterodimer of SbcC and SbcD.</text>
</comment>
<evidence type="ECO:0000256" key="1">
    <source>
        <dbReference type="ARBA" id="ARBA00006930"/>
    </source>
</evidence>
<dbReference type="SUPFAM" id="SSF75712">
    <property type="entry name" value="Rad50 coiled-coil Zn hook"/>
    <property type="match status" value="1"/>
</dbReference>
<protein>
    <recommendedName>
        <fullName evidence="3">Nuclease SbcCD subunit C</fullName>
    </recommendedName>
</protein>
<evidence type="ECO:0000256" key="2">
    <source>
        <dbReference type="ARBA" id="ARBA00011322"/>
    </source>
</evidence>
<dbReference type="PANTHER" id="PTHR32114">
    <property type="entry name" value="ABC TRANSPORTER ABCH.3"/>
    <property type="match status" value="1"/>
</dbReference>
<dbReference type="Pfam" id="PF13476">
    <property type="entry name" value="AAA_23"/>
    <property type="match status" value="1"/>
</dbReference>
<dbReference type="Proteomes" id="UP001524478">
    <property type="component" value="Unassembled WGS sequence"/>
</dbReference>
<reference evidence="6 7" key="1">
    <citation type="submission" date="2022-06" db="EMBL/GenBank/DDBJ databases">
        <title>Isolation of gut microbiota from human fecal samples.</title>
        <authorList>
            <person name="Pamer E.G."/>
            <person name="Barat B."/>
            <person name="Waligurski E."/>
            <person name="Medina S."/>
            <person name="Paddock L."/>
            <person name="Mostad J."/>
        </authorList>
    </citation>
    <scope>NUCLEOTIDE SEQUENCE [LARGE SCALE GENOMIC DNA]</scope>
    <source>
        <strain evidence="6 7">DFI.7.95</strain>
    </source>
</reference>
<dbReference type="RefSeq" id="WP_256310205.1">
    <property type="nucleotide sequence ID" value="NZ_JANGAC010000001.1"/>
</dbReference>
<dbReference type="Gene3D" id="3.40.50.300">
    <property type="entry name" value="P-loop containing nucleotide triphosphate hydrolases"/>
    <property type="match status" value="1"/>
</dbReference>
<dbReference type="EMBL" id="JANGAC010000001">
    <property type="protein sequence ID" value="MCQ4921733.1"/>
    <property type="molecule type" value="Genomic_DNA"/>
</dbReference>
<organism evidence="6 7">
    <name type="scientific">Tissierella carlieri</name>
    <dbReference type="NCBI Taxonomy" id="689904"/>
    <lineage>
        <taxon>Bacteria</taxon>
        <taxon>Bacillati</taxon>
        <taxon>Bacillota</taxon>
        <taxon>Tissierellia</taxon>
        <taxon>Tissierellales</taxon>
        <taxon>Tissierellaceae</taxon>
        <taxon>Tissierella</taxon>
    </lineage>
</organism>